<dbReference type="SUPFAM" id="SSF46785">
    <property type="entry name" value="Winged helix' DNA-binding domain"/>
    <property type="match status" value="1"/>
</dbReference>
<feature type="domain" description="HTH arsR-type" evidence="1">
    <location>
        <begin position="15"/>
        <end position="92"/>
    </location>
</feature>
<dbReference type="InterPro" id="IPR036388">
    <property type="entry name" value="WH-like_DNA-bd_sf"/>
</dbReference>
<dbReference type="AlphaFoldDB" id="A0A7W6JD55"/>
<organism evidence="2 3">
    <name type="scientific">Brevundimonas lenta</name>
    <dbReference type="NCBI Taxonomy" id="424796"/>
    <lineage>
        <taxon>Bacteria</taxon>
        <taxon>Pseudomonadati</taxon>
        <taxon>Pseudomonadota</taxon>
        <taxon>Alphaproteobacteria</taxon>
        <taxon>Caulobacterales</taxon>
        <taxon>Caulobacteraceae</taxon>
        <taxon>Brevundimonas</taxon>
    </lineage>
</organism>
<dbReference type="RefSeq" id="WP_183204077.1">
    <property type="nucleotide sequence ID" value="NZ_BAAAER010000001.1"/>
</dbReference>
<dbReference type="Pfam" id="PF12840">
    <property type="entry name" value="HTH_20"/>
    <property type="match status" value="1"/>
</dbReference>
<protein>
    <submittedName>
        <fullName evidence="2">DNA-binding transcriptional ArsR family regulator</fullName>
    </submittedName>
</protein>
<name>A0A7W6JD55_9CAUL</name>
<accession>A0A7W6JD55</accession>
<keyword evidence="2" id="KW-0238">DNA-binding</keyword>
<evidence type="ECO:0000313" key="2">
    <source>
        <dbReference type="EMBL" id="MBB4082929.1"/>
    </source>
</evidence>
<evidence type="ECO:0000259" key="1">
    <source>
        <dbReference type="SMART" id="SM00418"/>
    </source>
</evidence>
<keyword evidence="3" id="KW-1185">Reference proteome</keyword>
<evidence type="ECO:0000313" key="3">
    <source>
        <dbReference type="Proteomes" id="UP000529946"/>
    </source>
</evidence>
<comment type="caution">
    <text evidence="2">The sequence shown here is derived from an EMBL/GenBank/DDBJ whole genome shotgun (WGS) entry which is preliminary data.</text>
</comment>
<dbReference type="CDD" id="cd00090">
    <property type="entry name" value="HTH_ARSR"/>
    <property type="match status" value="1"/>
</dbReference>
<sequence length="199" mass="21258">MTARPSALLDTLDAAHLALAPIRRRILAALVEPASAAGLAEQLDMPRQKIGYHLRALEDAGLVQLAGERKKRGFTERLFVAAERYVLDPALLQAAPPDPDAIEAQDRHAVDHLVSTASAMVRDVARMREAAAAQGARLLTLTVEADVAFATPADFDAFSNDVAEAVAVLARKYAAPSGRRYRLTAAAHPAVARPAPTRN</sequence>
<dbReference type="Proteomes" id="UP000529946">
    <property type="component" value="Unassembled WGS sequence"/>
</dbReference>
<proteinExistence type="predicted"/>
<dbReference type="Gene3D" id="1.10.10.10">
    <property type="entry name" value="Winged helix-like DNA-binding domain superfamily/Winged helix DNA-binding domain"/>
    <property type="match status" value="1"/>
</dbReference>
<dbReference type="InterPro" id="IPR011991">
    <property type="entry name" value="ArsR-like_HTH"/>
</dbReference>
<dbReference type="InterPro" id="IPR036390">
    <property type="entry name" value="WH_DNA-bd_sf"/>
</dbReference>
<dbReference type="SMART" id="SM00418">
    <property type="entry name" value="HTH_ARSR"/>
    <property type="match status" value="1"/>
</dbReference>
<dbReference type="GO" id="GO:0003677">
    <property type="term" value="F:DNA binding"/>
    <property type="evidence" value="ECO:0007669"/>
    <property type="project" value="UniProtKB-KW"/>
</dbReference>
<reference evidence="2 3" key="1">
    <citation type="submission" date="2020-08" db="EMBL/GenBank/DDBJ databases">
        <title>Genomic Encyclopedia of Type Strains, Phase IV (KMG-IV): sequencing the most valuable type-strain genomes for metagenomic binning, comparative biology and taxonomic classification.</title>
        <authorList>
            <person name="Goeker M."/>
        </authorList>
    </citation>
    <scope>NUCLEOTIDE SEQUENCE [LARGE SCALE GENOMIC DNA]</scope>
    <source>
        <strain evidence="2 3">DSM 23960</strain>
    </source>
</reference>
<dbReference type="InterPro" id="IPR001845">
    <property type="entry name" value="HTH_ArsR_DNA-bd_dom"/>
</dbReference>
<gene>
    <name evidence="2" type="ORF">GGR12_001795</name>
</gene>
<dbReference type="GO" id="GO:0003700">
    <property type="term" value="F:DNA-binding transcription factor activity"/>
    <property type="evidence" value="ECO:0007669"/>
    <property type="project" value="InterPro"/>
</dbReference>
<dbReference type="EMBL" id="JACIDM010000002">
    <property type="protein sequence ID" value="MBB4082929.1"/>
    <property type="molecule type" value="Genomic_DNA"/>
</dbReference>